<dbReference type="InterPro" id="IPR024768">
    <property type="entry name" value="Marf1"/>
</dbReference>
<evidence type="ECO:0000259" key="2">
    <source>
        <dbReference type="PROSITE" id="PS00028"/>
    </source>
</evidence>
<dbReference type="Pfam" id="PF12874">
    <property type="entry name" value="zf-met"/>
    <property type="match status" value="6"/>
</dbReference>
<feature type="compositionally biased region" description="Polar residues" evidence="1">
    <location>
        <begin position="147"/>
        <end position="163"/>
    </location>
</feature>
<dbReference type="EMBL" id="JAGKQM010000017">
    <property type="protein sequence ID" value="KAH0870463.1"/>
    <property type="molecule type" value="Genomic_DNA"/>
</dbReference>
<name>A0ABQ7YT47_BRANA</name>
<feature type="compositionally biased region" description="Basic and acidic residues" evidence="1">
    <location>
        <begin position="1313"/>
        <end position="1332"/>
    </location>
</feature>
<feature type="domain" description="C2H2-type" evidence="2">
    <location>
        <begin position="2151"/>
        <end position="2173"/>
    </location>
</feature>
<dbReference type="InterPro" id="IPR003604">
    <property type="entry name" value="Matrin/U1-like-C_Znf_C2H2"/>
</dbReference>
<feature type="compositionally biased region" description="Polar residues" evidence="1">
    <location>
        <begin position="213"/>
        <end position="226"/>
    </location>
</feature>
<organism evidence="3 4">
    <name type="scientific">Brassica napus</name>
    <name type="common">Rape</name>
    <dbReference type="NCBI Taxonomy" id="3708"/>
    <lineage>
        <taxon>Eukaryota</taxon>
        <taxon>Viridiplantae</taxon>
        <taxon>Streptophyta</taxon>
        <taxon>Embryophyta</taxon>
        <taxon>Tracheophyta</taxon>
        <taxon>Spermatophyta</taxon>
        <taxon>Magnoliopsida</taxon>
        <taxon>eudicotyledons</taxon>
        <taxon>Gunneridae</taxon>
        <taxon>Pentapetalae</taxon>
        <taxon>rosids</taxon>
        <taxon>malvids</taxon>
        <taxon>Brassicales</taxon>
        <taxon>Brassicaceae</taxon>
        <taxon>Brassiceae</taxon>
        <taxon>Brassica</taxon>
    </lineage>
</organism>
<dbReference type="Gene3D" id="3.30.160.60">
    <property type="entry name" value="Classic Zinc Finger"/>
    <property type="match status" value="6"/>
</dbReference>
<dbReference type="Gene3D" id="3.40.50.1010">
    <property type="entry name" value="5'-nuclease"/>
    <property type="match status" value="2"/>
</dbReference>
<dbReference type="InterPro" id="IPR021139">
    <property type="entry name" value="NYN"/>
</dbReference>
<reference evidence="3 4" key="1">
    <citation type="submission" date="2021-05" db="EMBL/GenBank/DDBJ databases">
        <title>Genome Assembly of Synthetic Allotetraploid Brassica napus Reveals Homoeologous Exchanges between Subgenomes.</title>
        <authorList>
            <person name="Davis J.T."/>
        </authorList>
    </citation>
    <scope>NUCLEOTIDE SEQUENCE [LARGE SCALE GENOMIC DNA]</scope>
    <source>
        <strain evidence="4">cv. Da-Ae</strain>
        <tissue evidence="3">Seedling</tissue>
    </source>
</reference>
<evidence type="ECO:0000256" key="1">
    <source>
        <dbReference type="SAM" id="MobiDB-lite"/>
    </source>
</evidence>
<feature type="region of interest" description="Disordered" evidence="1">
    <location>
        <begin position="2293"/>
        <end position="2320"/>
    </location>
</feature>
<dbReference type="PROSITE" id="PS00028">
    <property type="entry name" value="ZINC_FINGER_C2H2_1"/>
    <property type="match status" value="1"/>
</dbReference>
<accession>A0ABQ7YT47</accession>
<proteinExistence type="predicted"/>
<dbReference type="Pfam" id="PF01936">
    <property type="entry name" value="NYN"/>
    <property type="match status" value="3"/>
</dbReference>
<dbReference type="SUPFAM" id="SSF57667">
    <property type="entry name" value="beta-beta-alpha zinc fingers"/>
    <property type="match status" value="6"/>
</dbReference>
<feature type="compositionally biased region" description="Basic and acidic residues" evidence="1">
    <location>
        <begin position="165"/>
        <end position="186"/>
    </location>
</feature>
<feature type="compositionally biased region" description="Polar residues" evidence="1">
    <location>
        <begin position="920"/>
        <end position="932"/>
    </location>
</feature>
<dbReference type="SMART" id="SM00451">
    <property type="entry name" value="ZnF_U1"/>
    <property type="match status" value="6"/>
</dbReference>
<feature type="compositionally biased region" description="Low complexity" evidence="1">
    <location>
        <begin position="2303"/>
        <end position="2314"/>
    </location>
</feature>
<feature type="region of interest" description="Disordered" evidence="1">
    <location>
        <begin position="1296"/>
        <end position="1333"/>
    </location>
</feature>
<dbReference type="PANTHER" id="PTHR14379">
    <property type="entry name" value="LIMKAIN B LKAP"/>
    <property type="match status" value="1"/>
</dbReference>
<feature type="compositionally biased region" description="Basic and acidic residues" evidence="1">
    <location>
        <begin position="1758"/>
        <end position="1776"/>
    </location>
</feature>
<sequence>RLVVQRKINEKDRLRERKAKGFFVEMGEYSKAKTSVWWDIENCEVPKGWDAHAIAQNVSSALLNMNYGGPVSISAYGDTNLIPHAVQQALSSTGVGLNHVPAAAKNVWLWTSLASGGPPLTSVESSRLVNNGRGLVSNPEAAKDQVSEQAQTSKPTTLSTSVAGDTKDHKTRENHVPRAVPQDECKGATGESVTSSDSLKNVAPQQSDKRRTSQAASVPSQKTQASVKAEPVQEAKLSEPVFCSICQISCATKDAYTNHTYGKRHRSNWELYKEKHAAMLSQSEATARSTLPCLASQRQVQYFLLFKLQISNSETHKLQDKGVGEMDQPREAITEPQLQSQRAQDNSKCLEKHVAVNQSQAKQALIDARKLEEKVVQEKVQSIETILEPQSQSQNPQENTKFLEKPNVEVREICGTTKSNIKENNSSTKDWVETSFFGDLSCDSKAPEEARECFDGTVKPVNLSGGATEKEKEVMVPQAIAASNKSYGSQGLSTVVTNKNHTTPGFVASDGAKSSVSTNHITKEPNDCPVFCHVCQISCDSKVAFENHIYGKIHQQKNEERLKKILNNNHAAMAHVDSRRTRQEVYQKELEHAHQENETTLVKTKDHGFQGAQQVKEEVKEINHISESVRNAISHACPELNQESCIPIELRLERVQLPADGNVTKKFEDWSKHNPLPTPSLSVKDCWDREAAEREDAKVQPDNFWTRLWGKKIQRKINEKDDSEKRKAKGFFVEMGEYSKAKTSVWWDIENCEVPKGWDAHSIAQNVSSALLNMNYGGPVSISAYGDTNLIPKPVQQALSSTGVGLNHVPAGVKDASDKKILVDMLLWAVDNPSPANFMLISGDRDFSNALHQLSMRRYTILLAQPPRASPPLIAAAKYVWLWTCLASGGPPLTSGESSRLVDSGRSLVSNYEEAKGPVSEQSQSNKPTDSTPDARRNMLQNGRRAACESVASCGGFEAHHSDIRNTSQAAFVVSNTAQANVSAKPILEASFVASHKAQADLSAKPIHEAAFVASQKAQANVSAKPIHEPAFMASHKAQANVSAKPIYEPAFVASNKAQANVSAKPIHEPAFMASHKAQANVSAKPIHEAAFVASHKAQANVSAKPIHEAAFVASHKAQTNVSAKPIHEPAFVASQKAQTNFSAKPIHEAAFVASQKAQANVSAKPIHEPAFVASHKAQANVSAKPIHEAAFVASHKAQANVSAKPIHEAAFVASQKAQANVSAKPIHEPAFMASHKAQAKVSAKPIREAAFVASQKAQATVSPKPIQEAALVEPVLCNVCQISCANKDAYTSHTYGKRHRKNLELQTGKSENMSRGEKQKNRKKNASEGRTKPKGHYSCRLCNVAFTNSKKLQEKGVCEKVQPREAVAEPKPKGLIDSNKLQEKSVGEMDQPREAIVEPQLQSQIAQENSKCFEKHVAMALVDSRKHEEKVVREKVQPMVTVAEPQSQSQENTKFCMKPNEEYREIYGESKSSVKENCSSTKDWVETVFFGDFGVSVKARECFDGIAKPVNLSGVQEKEVMVPQGLSTVVCDIKPHWTNKNHTTPGFVASDGARSSVSTKHITKETNVWPVFCHVCQISCESQVAYANHICGKIHQQKRERMSERDAMLSKENAERLKKVLSKSQTAFASQNHAAVAHVDSRRTRQELEQALIVDSRKIREEGGREKETTLVKTKDHVFQGAQEDKEEVKEISHISESITNAMLHALTELNQESCIPKELRLERVQLPADRNVTKKFEDGSKHRPLPTPSQPVKDFAGLKEHPGEAAKREEAKTLGEKDMRFDSITHTAEAEYATAKTSVWWDIENCPVPKGWDAHSIAQKLNSALVNLNYRGPLTITAYGNTELIPKPVQQALSSAGISLNHVPSGRKDASDKKILVDMFLWVLENPAPANLMLISGDGDFSYALNRLRMLRYNILLAHPLQASPFLVASARTSWMWRSLIATGSHSSRSCCSFGSEHALSTQAMDSGCVFNNADKLKGIYVQKAPSQQETRRKKLQKELRVCNVACKSTDIFTTAREQAAEALIDAKNIEACVQDNYSQSRDAFMKCLEKQNKELMETIATSERSGREFWHDFKERLDKSGVAPLSVDHVFSELSRDFHVPKEVRECFEAIFKKLESTQNDIEIEKLEDMTKKKKSTVIEYKYEPYVCNICNVVCDHPAVFESHHKGRKHAAKIKKQADALLDNKQIQDEVIQDNGLTKELQIKPVKAPENMDYLDDQRQELREGCDEEKFQTIEEVGESDYKSLPNAECLFTELNPELSPSKESRECLDAIFKKPEVSEDANLSRELESIPSQNLEMNSGDSESSSAGGATEHPEEYMDMKKEKVAKSSVSTKPITKEPKVLQLVWCQICRISCESKVAYANHICGKIHQQKRERMSERDAMLSKENAERLKKAFVDSLRTRQELRQRAVEHPLGKADATEEQTLVKTEDHGFQGAQEDKEEVKEINAISENLTRAFIGMNQESSVPKESRGCLDVIPQRVKAPADVNVTEKLEDESKHKPQTTPQEPLKEFAGLKEHLGVAAKRGEAKFQVDNFWTRLWGKKELEKLY</sequence>
<dbReference type="CDD" id="cd10910">
    <property type="entry name" value="PIN_limkain_b1_N_like"/>
    <property type="match status" value="3"/>
</dbReference>
<feature type="region of interest" description="Disordered" evidence="1">
    <location>
        <begin position="912"/>
        <end position="937"/>
    </location>
</feature>
<evidence type="ECO:0000313" key="3">
    <source>
        <dbReference type="EMBL" id="KAH0870463.1"/>
    </source>
</evidence>
<dbReference type="SMART" id="SM00355">
    <property type="entry name" value="ZnF_C2H2"/>
    <property type="match status" value="6"/>
</dbReference>
<feature type="non-terminal residue" evidence="3">
    <location>
        <position position="1"/>
    </location>
</feature>
<dbReference type="InterPro" id="IPR036236">
    <property type="entry name" value="Znf_C2H2_sf"/>
</dbReference>
<dbReference type="PANTHER" id="PTHR14379:SF90">
    <property type="entry name" value="EMB|CAB71880.1-RELATED"/>
    <property type="match status" value="1"/>
</dbReference>
<feature type="compositionally biased region" description="Polar residues" evidence="1">
    <location>
        <begin position="191"/>
        <end position="206"/>
    </location>
</feature>
<evidence type="ECO:0000313" key="4">
    <source>
        <dbReference type="Proteomes" id="UP000824890"/>
    </source>
</evidence>
<feature type="region of interest" description="Disordered" evidence="1">
    <location>
        <begin position="131"/>
        <end position="228"/>
    </location>
</feature>
<feature type="compositionally biased region" description="Basic and acidic residues" evidence="1">
    <location>
        <begin position="1734"/>
        <end position="1743"/>
    </location>
</feature>
<feature type="region of interest" description="Disordered" evidence="1">
    <location>
        <begin position="1734"/>
        <end position="1776"/>
    </location>
</feature>
<gene>
    <name evidence="3" type="ORF">HID58_077485</name>
</gene>
<keyword evidence="4" id="KW-1185">Reference proteome</keyword>
<dbReference type="InterPro" id="IPR013087">
    <property type="entry name" value="Znf_C2H2_type"/>
</dbReference>
<protein>
    <recommendedName>
        <fullName evidence="2">C2H2-type domain-containing protein</fullName>
    </recommendedName>
</protein>
<dbReference type="Proteomes" id="UP000824890">
    <property type="component" value="Unassembled WGS sequence"/>
</dbReference>
<comment type="caution">
    <text evidence="3">The sequence shown here is derived from an EMBL/GenBank/DDBJ whole genome shotgun (WGS) entry which is preliminary data.</text>
</comment>